<reference evidence="1 2" key="1">
    <citation type="journal article" date="2018" name="Nat. Genet.">
        <title>The Rosa genome provides new insights in the design of modern roses.</title>
        <authorList>
            <person name="Bendahmane M."/>
        </authorList>
    </citation>
    <scope>NUCLEOTIDE SEQUENCE [LARGE SCALE GENOMIC DNA]</scope>
    <source>
        <strain evidence="2">cv. Old Blush</strain>
    </source>
</reference>
<sequence>MGCGQPSIFLNESQRPRSISLKTKTRVEVQSLLRRTVDSPLRCNQGRWFSISSPPKIQVFSSPNTRNSSPE</sequence>
<gene>
    <name evidence="1" type="ORF">RchiOBHm_Chr4g0410041</name>
</gene>
<dbReference type="EMBL" id="PDCK01000042">
    <property type="protein sequence ID" value="PRQ38101.1"/>
    <property type="molecule type" value="Genomic_DNA"/>
</dbReference>
<dbReference type="Proteomes" id="UP000238479">
    <property type="component" value="Chromosome 4"/>
</dbReference>
<protein>
    <submittedName>
        <fullName evidence="1">Uncharacterized protein</fullName>
    </submittedName>
</protein>
<evidence type="ECO:0000313" key="2">
    <source>
        <dbReference type="Proteomes" id="UP000238479"/>
    </source>
</evidence>
<evidence type="ECO:0000313" key="1">
    <source>
        <dbReference type="EMBL" id="PRQ38101.1"/>
    </source>
</evidence>
<dbReference type="Gramene" id="PRQ38101">
    <property type="protein sequence ID" value="PRQ38101"/>
    <property type="gene ID" value="RchiOBHm_Chr4g0410041"/>
</dbReference>
<comment type="caution">
    <text evidence="1">The sequence shown here is derived from an EMBL/GenBank/DDBJ whole genome shotgun (WGS) entry which is preliminary data.</text>
</comment>
<keyword evidence="2" id="KW-1185">Reference proteome</keyword>
<accession>A0A2P6QVA4</accession>
<organism evidence="1 2">
    <name type="scientific">Rosa chinensis</name>
    <name type="common">China rose</name>
    <dbReference type="NCBI Taxonomy" id="74649"/>
    <lineage>
        <taxon>Eukaryota</taxon>
        <taxon>Viridiplantae</taxon>
        <taxon>Streptophyta</taxon>
        <taxon>Embryophyta</taxon>
        <taxon>Tracheophyta</taxon>
        <taxon>Spermatophyta</taxon>
        <taxon>Magnoliopsida</taxon>
        <taxon>eudicotyledons</taxon>
        <taxon>Gunneridae</taxon>
        <taxon>Pentapetalae</taxon>
        <taxon>rosids</taxon>
        <taxon>fabids</taxon>
        <taxon>Rosales</taxon>
        <taxon>Rosaceae</taxon>
        <taxon>Rosoideae</taxon>
        <taxon>Rosoideae incertae sedis</taxon>
        <taxon>Rosa</taxon>
    </lineage>
</organism>
<dbReference type="AlphaFoldDB" id="A0A2P6QVA4"/>
<name>A0A2P6QVA4_ROSCH</name>
<proteinExistence type="predicted"/>